<keyword evidence="2" id="KW-0636">Prenylation</keyword>
<keyword evidence="2" id="KW-0449">Lipoprotein</keyword>
<organism evidence="5 6">
    <name type="scientific">Taxus chinensis</name>
    <name type="common">Chinese yew</name>
    <name type="synonym">Taxus wallichiana var. chinensis</name>
    <dbReference type="NCBI Taxonomy" id="29808"/>
    <lineage>
        <taxon>Eukaryota</taxon>
        <taxon>Viridiplantae</taxon>
        <taxon>Streptophyta</taxon>
        <taxon>Embryophyta</taxon>
        <taxon>Tracheophyta</taxon>
        <taxon>Spermatophyta</taxon>
        <taxon>Pinopsida</taxon>
        <taxon>Pinidae</taxon>
        <taxon>Conifers II</taxon>
        <taxon>Cupressales</taxon>
        <taxon>Taxaceae</taxon>
        <taxon>Taxus</taxon>
    </lineage>
</organism>
<evidence type="ECO:0000259" key="4">
    <source>
        <dbReference type="PROSITE" id="PS50846"/>
    </source>
</evidence>
<keyword evidence="1" id="KW-0479">Metal-binding</keyword>
<sequence length="57" mass="6336">TIVLKVHIHCEGCKKKVKKLLQKVEGVYTSDIDAEQEKVTVTGNIDANTLIKKLVKS</sequence>
<protein>
    <recommendedName>
        <fullName evidence="4">HMA domain-containing protein</fullName>
    </recommendedName>
</protein>
<reference evidence="5 6" key="1">
    <citation type="journal article" date="2021" name="Nat. Plants">
        <title>The Taxus genome provides insights into paclitaxel biosynthesis.</title>
        <authorList>
            <person name="Xiong X."/>
            <person name="Gou J."/>
            <person name="Liao Q."/>
            <person name="Li Y."/>
            <person name="Zhou Q."/>
            <person name="Bi G."/>
            <person name="Li C."/>
            <person name="Du R."/>
            <person name="Wang X."/>
            <person name="Sun T."/>
            <person name="Guo L."/>
            <person name="Liang H."/>
            <person name="Lu P."/>
            <person name="Wu Y."/>
            <person name="Zhang Z."/>
            <person name="Ro D.K."/>
            <person name="Shang Y."/>
            <person name="Huang S."/>
            <person name="Yan J."/>
        </authorList>
    </citation>
    <scope>NUCLEOTIDE SEQUENCE [LARGE SCALE GENOMIC DNA]</scope>
    <source>
        <strain evidence="5">Ta-2019</strain>
    </source>
</reference>
<accession>A0AA38GWI6</accession>
<feature type="non-terminal residue" evidence="5">
    <location>
        <position position="57"/>
    </location>
</feature>
<evidence type="ECO:0000256" key="1">
    <source>
        <dbReference type="ARBA" id="ARBA00022723"/>
    </source>
</evidence>
<dbReference type="SUPFAM" id="SSF55008">
    <property type="entry name" value="HMA, heavy metal-associated domain"/>
    <property type="match status" value="1"/>
</dbReference>
<dbReference type="Pfam" id="PF00403">
    <property type="entry name" value="HMA"/>
    <property type="match status" value="1"/>
</dbReference>
<dbReference type="PANTHER" id="PTHR45868:SF80">
    <property type="entry name" value="F15K9.8-RELATED"/>
    <property type="match status" value="1"/>
</dbReference>
<dbReference type="GO" id="GO:0046872">
    <property type="term" value="F:metal ion binding"/>
    <property type="evidence" value="ECO:0007669"/>
    <property type="project" value="UniProtKB-KW"/>
</dbReference>
<evidence type="ECO:0000313" key="5">
    <source>
        <dbReference type="EMBL" id="KAH9330841.1"/>
    </source>
</evidence>
<dbReference type="InterPro" id="IPR006121">
    <property type="entry name" value="HMA_dom"/>
</dbReference>
<keyword evidence="6" id="KW-1185">Reference proteome</keyword>
<evidence type="ECO:0000313" key="6">
    <source>
        <dbReference type="Proteomes" id="UP000824469"/>
    </source>
</evidence>
<dbReference type="EMBL" id="JAHRHJ020000001">
    <property type="protein sequence ID" value="KAH9330841.1"/>
    <property type="molecule type" value="Genomic_DNA"/>
</dbReference>
<name>A0AA38GWI6_TAXCH</name>
<dbReference type="Gene3D" id="3.30.70.100">
    <property type="match status" value="1"/>
</dbReference>
<dbReference type="InterPro" id="IPR036163">
    <property type="entry name" value="HMA_dom_sf"/>
</dbReference>
<dbReference type="OMA" id="NEQEGGH"/>
<evidence type="ECO:0000256" key="2">
    <source>
        <dbReference type="ARBA" id="ARBA00023289"/>
    </source>
</evidence>
<comment type="caution">
    <text evidence="5">The sequence shown here is derived from an EMBL/GenBank/DDBJ whole genome shotgun (WGS) entry which is preliminary data.</text>
</comment>
<dbReference type="Proteomes" id="UP000824469">
    <property type="component" value="Unassembled WGS sequence"/>
</dbReference>
<proteinExistence type="inferred from homology"/>
<dbReference type="AlphaFoldDB" id="A0AA38GWI6"/>
<evidence type="ECO:0000256" key="3">
    <source>
        <dbReference type="ARBA" id="ARBA00024045"/>
    </source>
</evidence>
<dbReference type="PANTHER" id="PTHR45868">
    <property type="entry name" value="HEAVY METAL-ASSOCIATED ISOPRENYLATED PLANT PROTEIN 33-RELATED"/>
    <property type="match status" value="1"/>
</dbReference>
<comment type="similarity">
    <text evidence="3">Belongs to the HIPP family.</text>
</comment>
<gene>
    <name evidence="5" type="ORF">KI387_002949</name>
</gene>
<feature type="domain" description="HMA" evidence="4">
    <location>
        <begin position="1"/>
        <end position="57"/>
    </location>
</feature>
<feature type="non-terminal residue" evidence="5">
    <location>
        <position position="1"/>
    </location>
</feature>
<dbReference type="PROSITE" id="PS50846">
    <property type="entry name" value="HMA_2"/>
    <property type="match status" value="1"/>
</dbReference>